<dbReference type="InterPro" id="IPR048341">
    <property type="entry name" value="DUF1285_N"/>
</dbReference>
<dbReference type="Gene3D" id="2.30.270.10">
    <property type="entry name" value="duf1285 protein"/>
    <property type="match status" value="1"/>
</dbReference>
<feature type="domain" description="DUF1285" evidence="1">
    <location>
        <begin position="1"/>
        <end position="54"/>
    </location>
</feature>
<organism evidence="3">
    <name type="scientific">marine metagenome</name>
    <dbReference type="NCBI Taxonomy" id="408172"/>
    <lineage>
        <taxon>unclassified sequences</taxon>
        <taxon>metagenomes</taxon>
        <taxon>ecological metagenomes</taxon>
    </lineage>
</organism>
<dbReference type="EMBL" id="UINC01106318">
    <property type="protein sequence ID" value="SVC70892.1"/>
    <property type="molecule type" value="Genomic_DNA"/>
</dbReference>
<dbReference type="PIRSF" id="PIRSF029557">
    <property type="entry name" value="UCP029557"/>
    <property type="match status" value="1"/>
</dbReference>
<dbReference type="AlphaFoldDB" id="A0A382PG04"/>
<dbReference type="Pfam" id="PF21028">
    <property type="entry name" value="DUF1285_C"/>
    <property type="match status" value="1"/>
</dbReference>
<protein>
    <recommendedName>
        <fullName evidence="4">Proteophosphoglycan</fullName>
    </recommendedName>
</protein>
<evidence type="ECO:0000259" key="2">
    <source>
        <dbReference type="Pfam" id="PF21028"/>
    </source>
</evidence>
<dbReference type="Pfam" id="PF06938">
    <property type="entry name" value="DUF1285_N"/>
    <property type="match status" value="1"/>
</dbReference>
<evidence type="ECO:0000313" key="3">
    <source>
        <dbReference type="EMBL" id="SVC70892.1"/>
    </source>
</evidence>
<accession>A0A382PG04</accession>
<dbReference type="InterPro" id="IPR023361">
    <property type="entry name" value="DUF1285_beta_roll_sf"/>
</dbReference>
<gene>
    <name evidence="3" type="ORF">METZ01_LOCUS323746</name>
</gene>
<dbReference type="Gene3D" id="3.10.540.10">
    <property type="entry name" value="duf1285 like domain"/>
    <property type="match status" value="1"/>
</dbReference>
<feature type="domain" description="DUF1285" evidence="2">
    <location>
        <begin position="56"/>
        <end position="150"/>
    </location>
</feature>
<reference evidence="3" key="1">
    <citation type="submission" date="2018-05" db="EMBL/GenBank/DDBJ databases">
        <authorList>
            <person name="Lanie J.A."/>
            <person name="Ng W.-L."/>
            <person name="Kazmierczak K.M."/>
            <person name="Andrzejewski T.M."/>
            <person name="Davidsen T.M."/>
            <person name="Wayne K.J."/>
            <person name="Tettelin H."/>
            <person name="Glass J.I."/>
            <person name="Rusch D."/>
            <person name="Podicherti R."/>
            <person name="Tsui H.-C.T."/>
            <person name="Winkler M.E."/>
        </authorList>
    </citation>
    <scope>NUCLEOTIDE SEQUENCE</scope>
</reference>
<evidence type="ECO:0000259" key="1">
    <source>
        <dbReference type="Pfam" id="PF06938"/>
    </source>
</evidence>
<dbReference type="InterPro" id="IPR048342">
    <property type="entry name" value="DUF1285_C"/>
</dbReference>
<proteinExistence type="predicted"/>
<dbReference type="InterPro" id="IPR010707">
    <property type="entry name" value="DUF1285"/>
</dbReference>
<sequence>MDILITKDGTWIHEGRPIRRQAMVRLFANILRLDDDHEYYLVTPVEKVRIKVEDCPFVVTQMERCGVGEEQVITFTTNTEERFTVDQQHCITVETDINGENPHPIVHVRNGLDALIGRSVFYRLVDLCEEHTNQKDTFLGVWSNHQFFRLGNQEAQS</sequence>
<evidence type="ECO:0008006" key="4">
    <source>
        <dbReference type="Google" id="ProtNLM"/>
    </source>
</evidence>
<name>A0A382PG04_9ZZZZ</name>